<proteinExistence type="inferred from homology"/>
<evidence type="ECO:0000313" key="6">
    <source>
        <dbReference type="Proteomes" id="UP000824120"/>
    </source>
</evidence>
<keyword evidence="6" id="KW-1185">Reference proteome</keyword>
<feature type="domain" description="Sulfotransferase" evidence="4">
    <location>
        <begin position="63"/>
        <end position="117"/>
    </location>
</feature>
<name>A0A9J5YXZ7_SOLCO</name>
<dbReference type="InterPro" id="IPR027417">
    <property type="entry name" value="P-loop_NTPase"/>
</dbReference>
<dbReference type="Proteomes" id="UP000824120">
    <property type="component" value="Chromosome 5"/>
</dbReference>
<dbReference type="EC" id="2.8.2.-" evidence="3"/>
<evidence type="ECO:0000259" key="4">
    <source>
        <dbReference type="Pfam" id="PF00685"/>
    </source>
</evidence>
<dbReference type="Gene3D" id="3.40.50.300">
    <property type="entry name" value="P-loop containing nucleotide triphosphate hydrolases"/>
    <property type="match status" value="1"/>
</dbReference>
<dbReference type="EMBL" id="JACXVP010000005">
    <property type="protein sequence ID" value="KAG5605274.1"/>
    <property type="molecule type" value="Genomic_DNA"/>
</dbReference>
<dbReference type="OrthoDB" id="205623at2759"/>
<dbReference type="AlphaFoldDB" id="A0A9J5YXZ7"/>
<dbReference type="GO" id="GO:0008146">
    <property type="term" value="F:sulfotransferase activity"/>
    <property type="evidence" value="ECO:0007669"/>
    <property type="project" value="InterPro"/>
</dbReference>
<dbReference type="SUPFAM" id="SSF52540">
    <property type="entry name" value="P-loop containing nucleoside triphosphate hydrolases"/>
    <property type="match status" value="1"/>
</dbReference>
<organism evidence="5 6">
    <name type="scientific">Solanum commersonii</name>
    <name type="common">Commerson's wild potato</name>
    <name type="synonym">Commerson's nightshade</name>
    <dbReference type="NCBI Taxonomy" id="4109"/>
    <lineage>
        <taxon>Eukaryota</taxon>
        <taxon>Viridiplantae</taxon>
        <taxon>Streptophyta</taxon>
        <taxon>Embryophyta</taxon>
        <taxon>Tracheophyta</taxon>
        <taxon>Spermatophyta</taxon>
        <taxon>Magnoliopsida</taxon>
        <taxon>eudicotyledons</taxon>
        <taxon>Gunneridae</taxon>
        <taxon>Pentapetalae</taxon>
        <taxon>asterids</taxon>
        <taxon>lamiids</taxon>
        <taxon>Solanales</taxon>
        <taxon>Solanaceae</taxon>
        <taxon>Solanoideae</taxon>
        <taxon>Solaneae</taxon>
        <taxon>Solanum</taxon>
    </lineage>
</organism>
<dbReference type="InterPro" id="IPR000863">
    <property type="entry name" value="Sulfotransferase_dom"/>
</dbReference>
<comment type="similarity">
    <text evidence="1 3">Belongs to the sulfotransferase 1 family.</text>
</comment>
<sequence>MTTSPLKYLQEDSLSEKCKKLLSNLPKEKGWVGSYIYNYQGCWTTPRLIQGVISCQPQFQAEDSDIILATTPKSGTTWLKSLLFALMNRVKHPIFEPNHPLLVKNPHVLVPSLERILYVNGQVPDLSTFTSCALCFIAKINPEFKNKIYLLV</sequence>
<comment type="caution">
    <text evidence="5">The sequence shown here is derived from an EMBL/GenBank/DDBJ whole genome shotgun (WGS) entry which is preliminary data.</text>
</comment>
<dbReference type="PANTHER" id="PTHR11783">
    <property type="entry name" value="SULFOTRANSFERASE SULT"/>
    <property type="match status" value="1"/>
</dbReference>
<accession>A0A9J5YXZ7</accession>
<evidence type="ECO:0000313" key="5">
    <source>
        <dbReference type="EMBL" id="KAG5605274.1"/>
    </source>
</evidence>
<evidence type="ECO:0000256" key="1">
    <source>
        <dbReference type="ARBA" id="ARBA00005771"/>
    </source>
</evidence>
<evidence type="ECO:0000256" key="3">
    <source>
        <dbReference type="RuleBase" id="RU361155"/>
    </source>
</evidence>
<gene>
    <name evidence="5" type="ORF">H5410_026766</name>
</gene>
<dbReference type="Pfam" id="PF00685">
    <property type="entry name" value="Sulfotransfer_1"/>
    <property type="match status" value="1"/>
</dbReference>
<protein>
    <recommendedName>
        <fullName evidence="3">Sulfotransferase</fullName>
        <ecNumber evidence="3">2.8.2.-</ecNumber>
    </recommendedName>
</protein>
<reference evidence="5 6" key="1">
    <citation type="submission" date="2020-09" db="EMBL/GenBank/DDBJ databases">
        <title>De no assembly of potato wild relative species, Solanum commersonii.</title>
        <authorList>
            <person name="Cho K."/>
        </authorList>
    </citation>
    <scope>NUCLEOTIDE SEQUENCE [LARGE SCALE GENOMIC DNA]</scope>
    <source>
        <strain evidence="5">LZ3.2</strain>
        <tissue evidence="5">Leaf</tissue>
    </source>
</reference>
<keyword evidence="2 3" id="KW-0808">Transferase</keyword>
<evidence type="ECO:0000256" key="2">
    <source>
        <dbReference type="ARBA" id="ARBA00022679"/>
    </source>
</evidence>